<dbReference type="EMBL" id="CP009246">
    <property type="protein sequence ID" value="APT86722.1"/>
    <property type="molecule type" value="Genomic_DNA"/>
</dbReference>
<dbReference type="SUPFAM" id="SSF51230">
    <property type="entry name" value="Single hybrid motif"/>
    <property type="match status" value="1"/>
</dbReference>
<sequence length="70" mass="7378">MKIFAPFAGIVRYHVEEGEKVSAGDIIATVEATKLEAPVHTPGPGVVTQLRMEPFSDVVGGDELATIGEV</sequence>
<reference evidence="2 4" key="1">
    <citation type="submission" date="2014-08" db="EMBL/GenBank/DDBJ databases">
        <title>Complete genome sequence of Corynebacterium flavescens OJ8(T)(=DSM 20296(T)), isolated from cheese.</title>
        <authorList>
            <person name="Ruckert C."/>
            <person name="Albersmeier A."/>
            <person name="Winkler A."/>
            <person name="Kalinowski J."/>
        </authorList>
    </citation>
    <scope>NUCLEOTIDE SEQUENCE [LARGE SCALE GENOMIC DNA]</scope>
    <source>
        <strain evidence="2 4">OJ8</strain>
    </source>
</reference>
<organism evidence="2 4">
    <name type="scientific">Corynebacterium flavescens</name>
    <dbReference type="NCBI Taxonomy" id="28028"/>
    <lineage>
        <taxon>Bacteria</taxon>
        <taxon>Bacillati</taxon>
        <taxon>Actinomycetota</taxon>
        <taxon>Actinomycetes</taxon>
        <taxon>Mycobacteriales</taxon>
        <taxon>Corynebacteriaceae</taxon>
        <taxon>Corynebacterium</taxon>
    </lineage>
</organism>
<evidence type="ECO:0000313" key="3">
    <source>
        <dbReference type="EMBL" id="GEB98491.1"/>
    </source>
</evidence>
<dbReference type="RefSeq" id="WP_075729717.1">
    <property type="nucleotide sequence ID" value="NZ_BJNB01000036.1"/>
</dbReference>
<feature type="domain" description="Lipoyl-binding" evidence="1">
    <location>
        <begin position="9"/>
        <end position="67"/>
    </location>
</feature>
<evidence type="ECO:0000313" key="2">
    <source>
        <dbReference type="EMBL" id="APT86722.1"/>
    </source>
</evidence>
<dbReference type="AlphaFoldDB" id="A0A1L7CLM0"/>
<dbReference type="KEGG" id="cfc:CFLV_05660"/>
<keyword evidence="4" id="KW-1185">Reference proteome</keyword>
<evidence type="ECO:0000259" key="1">
    <source>
        <dbReference type="Pfam" id="PF00364"/>
    </source>
</evidence>
<dbReference type="Gene3D" id="2.40.50.100">
    <property type="match status" value="1"/>
</dbReference>
<dbReference type="Proteomes" id="UP000315353">
    <property type="component" value="Unassembled WGS sequence"/>
</dbReference>
<proteinExistence type="predicted"/>
<dbReference type="InterPro" id="IPR000089">
    <property type="entry name" value="Biotin_lipoyl"/>
</dbReference>
<reference evidence="3 5" key="2">
    <citation type="submission" date="2019-06" db="EMBL/GenBank/DDBJ databases">
        <title>Whole genome shotgun sequence of Corynebacterium flavescens NBRC 14136.</title>
        <authorList>
            <person name="Hosoyama A."/>
            <person name="Uohara A."/>
            <person name="Ohji S."/>
            <person name="Ichikawa N."/>
        </authorList>
    </citation>
    <scope>NUCLEOTIDE SEQUENCE [LARGE SCALE GENOMIC DNA]</scope>
    <source>
        <strain evidence="3 5">NBRC 14136</strain>
    </source>
</reference>
<dbReference type="Pfam" id="PF00364">
    <property type="entry name" value="Biotin_lipoyl"/>
    <property type="match status" value="1"/>
</dbReference>
<dbReference type="EMBL" id="BJNB01000036">
    <property type="protein sequence ID" value="GEB98491.1"/>
    <property type="molecule type" value="Genomic_DNA"/>
</dbReference>
<accession>A0A1L7CLM0</accession>
<dbReference type="OrthoDB" id="4414160at2"/>
<name>A0A1L7CLM0_CORFL</name>
<dbReference type="CDD" id="cd06850">
    <property type="entry name" value="biotinyl_domain"/>
    <property type="match status" value="1"/>
</dbReference>
<evidence type="ECO:0000313" key="5">
    <source>
        <dbReference type="Proteomes" id="UP000315353"/>
    </source>
</evidence>
<evidence type="ECO:0000313" key="4">
    <source>
        <dbReference type="Proteomes" id="UP000185479"/>
    </source>
</evidence>
<dbReference type="Proteomes" id="UP000185479">
    <property type="component" value="Chromosome"/>
</dbReference>
<dbReference type="STRING" id="28028.CFLV_05660"/>
<dbReference type="GeneID" id="82880202"/>
<dbReference type="InterPro" id="IPR011053">
    <property type="entry name" value="Single_hybrid_motif"/>
</dbReference>
<gene>
    <name evidence="3" type="ORF">CFL01nite_19860</name>
    <name evidence="2" type="ORF">CFLV_05660</name>
</gene>
<protein>
    <submittedName>
        <fullName evidence="3">Acetyl-CoA carboxylase biotin carboxyl carrier protein subunit</fullName>
    </submittedName>
</protein>